<accession>A0A852TQK5</accession>
<dbReference type="InterPro" id="IPR029063">
    <property type="entry name" value="SAM-dependent_MTases_sf"/>
</dbReference>
<organism evidence="2 3">
    <name type="scientific">Spinactinospora alkalitolerans</name>
    <dbReference type="NCBI Taxonomy" id="687207"/>
    <lineage>
        <taxon>Bacteria</taxon>
        <taxon>Bacillati</taxon>
        <taxon>Actinomycetota</taxon>
        <taxon>Actinomycetes</taxon>
        <taxon>Streptosporangiales</taxon>
        <taxon>Nocardiopsidaceae</taxon>
        <taxon>Spinactinospora</taxon>
    </lineage>
</organism>
<reference evidence="2 3" key="1">
    <citation type="submission" date="2020-07" db="EMBL/GenBank/DDBJ databases">
        <title>Sequencing the genomes of 1000 actinobacteria strains.</title>
        <authorList>
            <person name="Klenk H.-P."/>
        </authorList>
    </citation>
    <scope>NUCLEOTIDE SEQUENCE [LARGE SCALE GENOMIC DNA]</scope>
    <source>
        <strain evidence="2 3">CXB654</strain>
    </source>
</reference>
<dbReference type="CDD" id="cd02440">
    <property type="entry name" value="AdoMet_MTases"/>
    <property type="match status" value="1"/>
</dbReference>
<name>A0A852TQK5_9ACTN</name>
<evidence type="ECO:0000256" key="1">
    <source>
        <dbReference type="ARBA" id="ARBA00023115"/>
    </source>
</evidence>
<evidence type="ECO:0000313" key="3">
    <source>
        <dbReference type="Proteomes" id="UP000589036"/>
    </source>
</evidence>
<dbReference type="SUPFAM" id="SSF53335">
    <property type="entry name" value="S-adenosyl-L-methionine-dependent methyltransferases"/>
    <property type="match status" value="1"/>
</dbReference>
<dbReference type="AlphaFoldDB" id="A0A852TQK5"/>
<dbReference type="EMBL" id="JACCCC010000001">
    <property type="protein sequence ID" value="NYE44953.1"/>
    <property type="molecule type" value="Genomic_DNA"/>
</dbReference>
<dbReference type="Pfam" id="PF01564">
    <property type="entry name" value="Spermine_synth"/>
    <property type="match status" value="1"/>
</dbReference>
<dbReference type="RefSeq" id="WP_179641259.1">
    <property type="nucleotide sequence ID" value="NZ_BAAAYY010000005.1"/>
</dbReference>
<keyword evidence="3" id="KW-1185">Reference proteome</keyword>
<sequence length="230" mass="24861">MRPTQPPPGTEPVVVARAAGVAGGELVLRRAGRHFEIISNGVFLMDTRDGASEREMVRAALAALPEERIGVRVLIGGLGVGFSAREALDHARVGHVRVIELEPRVIEWHGDHLAPVAGHLLEDPRCEVVCADFVRWLEGTAETFDAVCLDIDNGPGWTVVESNGRLYESAALDRLAQTVRPDGALAFWSAMPAPDFAGLLRRRFGAVEEIEVPARHGGPDVLYLTRPGSL</sequence>
<proteinExistence type="predicted"/>
<evidence type="ECO:0000313" key="2">
    <source>
        <dbReference type="EMBL" id="NYE44953.1"/>
    </source>
</evidence>
<keyword evidence="1" id="KW-0620">Polyamine biosynthesis</keyword>
<dbReference type="Gene3D" id="3.40.50.150">
    <property type="entry name" value="Vaccinia Virus protein VP39"/>
    <property type="match status" value="1"/>
</dbReference>
<dbReference type="GO" id="GO:0006596">
    <property type="term" value="P:polyamine biosynthetic process"/>
    <property type="evidence" value="ECO:0007669"/>
    <property type="project" value="UniProtKB-KW"/>
</dbReference>
<gene>
    <name evidence="2" type="ORF">HDA32_000073</name>
</gene>
<dbReference type="PANTHER" id="PTHR43317:SF3">
    <property type="entry name" value="BLR2883 PROTEIN"/>
    <property type="match status" value="1"/>
</dbReference>
<protein>
    <submittedName>
        <fullName evidence="2">Spermidine synthase</fullName>
    </submittedName>
</protein>
<dbReference type="Proteomes" id="UP000589036">
    <property type="component" value="Unassembled WGS sequence"/>
</dbReference>
<comment type="caution">
    <text evidence="2">The sequence shown here is derived from an EMBL/GenBank/DDBJ whole genome shotgun (WGS) entry which is preliminary data.</text>
</comment>
<dbReference type="PANTHER" id="PTHR43317">
    <property type="entry name" value="THERMOSPERMINE SYNTHASE ACAULIS5"/>
    <property type="match status" value="1"/>
</dbReference>